<protein>
    <submittedName>
        <fullName evidence="2">Uncharacterized protein</fullName>
    </submittedName>
</protein>
<dbReference type="Proteomes" id="UP000325713">
    <property type="component" value="Chromosome"/>
</dbReference>
<evidence type="ECO:0000313" key="3">
    <source>
        <dbReference type="Proteomes" id="UP000325713"/>
    </source>
</evidence>
<dbReference type="OrthoDB" id="8605758at2"/>
<accession>A0A5J6PVC4</accession>
<gene>
    <name evidence="2" type="ORF">D0T92_08215</name>
</gene>
<keyword evidence="3" id="KW-1185">Reference proteome</keyword>
<reference evidence="2 3" key="1">
    <citation type="submission" date="2018-08" db="EMBL/GenBank/DDBJ databases">
        <title>Neisseria zalophi ATCC BAA-2455 complete genome.</title>
        <authorList>
            <person name="Veseli I.A."/>
            <person name="Buttler R."/>
            <person name="Mascarenhas dos Santos A.C."/>
            <person name="Pombert J.-F."/>
        </authorList>
    </citation>
    <scope>NUCLEOTIDE SEQUENCE [LARGE SCALE GENOMIC DNA]</scope>
    <source>
        <strain evidence="2 3">ATCC BAA-2455</strain>
    </source>
</reference>
<feature type="region of interest" description="Disordered" evidence="1">
    <location>
        <begin position="44"/>
        <end position="66"/>
    </location>
</feature>
<dbReference type="KEGG" id="nzl:D0T92_08215"/>
<evidence type="ECO:0000256" key="1">
    <source>
        <dbReference type="SAM" id="MobiDB-lite"/>
    </source>
</evidence>
<dbReference type="AlphaFoldDB" id="A0A5J6PVC4"/>
<dbReference type="EMBL" id="CP031700">
    <property type="protein sequence ID" value="QEY26515.1"/>
    <property type="molecule type" value="Genomic_DNA"/>
</dbReference>
<organism evidence="2 3">
    <name type="scientific">Neisseria zalophi</name>
    <dbReference type="NCBI Taxonomy" id="640030"/>
    <lineage>
        <taxon>Bacteria</taxon>
        <taxon>Pseudomonadati</taxon>
        <taxon>Pseudomonadota</taxon>
        <taxon>Betaproteobacteria</taxon>
        <taxon>Neisseriales</taxon>
        <taxon>Neisseriaceae</taxon>
        <taxon>Neisseria</taxon>
    </lineage>
</organism>
<name>A0A5J6PVC4_9NEIS</name>
<dbReference type="RefSeq" id="WP_151051860.1">
    <property type="nucleotide sequence ID" value="NZ_CP031700.1"/>
</dbReference>
<proteinExistence type="predicted"/>
<sequence>MSKTVIVTAALLIGGLYYIQENPEIKQSISQTFSRENLLEAKFKDPEKQKQYEENKSSLFFHESKN</sequence>
<evidence type="ECO:0000313" key="2">
    <source>
        <dbReference type="EMBL" id="QEY26515.1"/>
    </source>
</evidence>